<comment type="caution">
    <text evidence="3">The sequence shown here is derived from an EMBL/GenBank/DDBJ whole genome shotgun (WGS) entry which is preliminary data.</text>
</comment>
<reference evidence="3" key="1">
    <citation type="journal article" date="2015" name="Nature">
        <title>Complex archaea that bridge the gap between prokaryotes and eukaryotes.</title>
        <authorList>
            <person name="Spang A."/>
            <person name="Saw J.H."/>
            <person name="Jorgensen S.L."/>
            <person name="Zaremba-Niedzwiedzka K."/>
            <person name="Martijn J."/>
            <person name="Lind A.E."/>
            <person name="van Eijk R."/>
            <person name="Schleper C."/>
            <person name="Guy L."/>
            <person name="Ettema T.J."/>
        </authorList>
    </citation>
    <scope>NUCLEOTIDE SEQUENCE</scope>
</reference>
<keyword evidence="1" id="KW-0812">Transmembrane</keyword>
<feature type="transmembrane region" description="Helical" evidence="1">
    <location>
        <begin position="181"/>
        <end position="202"/>
    </location>
</feature>
<proteinExistence type="predicted"/>
<feature type="transmembrane region" description="Helical" evidence="1">
    <location>
        <begin position="125"/>
        <end position="145"/>
    </location>
</feature>
<feature type="domain" description="7 transmembrane helices usually fused to an inactive transglutaminase" evidence="2">
    <location>
        <begin position="52"/>
        <end position="242"/>
    </location>
</feature>
<sequence length="248" mass="26200">MRGRALVFSRILPYLPVALLLAVLAAALILGPLDLMRDVMVEEGGVTERTVLLLLLVPVGATVVVVLRTLVGLDTFGVFAPMILALTFLTVGIVVGLAVLGALILVGTAARLLLERYPSLAVSRAGIIVSLAALVLFGVTFIGSAEGDTELLQAGAFPLVITAGIIERFTGAQMDQDPKEAARILLFTVISSVVVWGVISAGPVQAVLRSRPDLILLSFPALVLMGRYTGLRLGELIRFREVASHARV</sequence>
<evidence type="ECO:0000259" key="2">
    <source>
        <dbReference type="Pfam" id="PF14402"/>
    </source>
</evidence>
<gene>
    <name evidence="3" type="ORF">LCGC14_2778770</name>
</gene>
<keyword evidence="1" id="KW-0472">Membrane</keyword>
<evidence type="ECO:0000256" key="1">
    <source>
        <dbReference type="SAM" id="Phobius"/>
    </source>
</evidence>
<feature type="transmembrane region" description="Helical" evidence="1">
    <location>
        <begin position="12"/>
        <end position="30"/>
    </location>
</feature>
<dbReference type="EMBL" id="LAZR01051559">
    <property type="protein sequence ID" value="KKK84891.1"/>
    <property type="molecule type" value="Genomic_DNA"/>
</dbReference>
<feature type="transmembrane region" description="Helical" evidence="1">
    <location>
        <begin position="51"/>
        <end position="71"/>
    </location>
</feature>
<keyword evidence="1" id="KW-1133">Transmembrane helix</keyword>
<evidence type="ECO:0000313" key="3">
    <source>
        <dbReference type="EMBL" id="KKK84891.1"/>
    </source>
</evidence>
<dbReference type="Pfam" id="PF14402">
    <property type="entry name" value="7TM_transglut"/>
    <property type="match status" value="1"/>
</dbReference>
<feature type="transmembrane region" description="Helical" evidence="1">
    <location>
        <begin position="83"/>
        <end position="113"/>
    </location>
</feature>
<protein>
    <recommendedName>
        <fullName evidence="2">7 transmembrane helices usually fused to an inactive transglutaminase domain-containing protein</fullName>
    </recommendedName>
</protein>
<feature type="transmembrane region" description="Helical" evidence="1">
    <location>
        <begin position="214"/>
        <end position="231"/>
    </location>
</feature>
<organism evidence="3">
    <name type="scientific">marine sediment metagenome</name>
    <dbReference type="NCBI Taxonomy" id="412755"/>
    <lineage>
        <taxon>unclassified sequences</taxon>
        <taxon>metagenomes</taxon>
        <taxon>ecological metagenomes</taxon>
    </lineage>
</organism>
<accession>A0A0F9BKK7</accession>
<dbReference type="AlphaFoldDB" id="A0A0F9BKK7"/>
<dbReference type="InterPro" id="IPR025840">
    <property type="entry name" value="7TM_transglut"/>
</dbReference>
<name>A0A0F9BKK7_9ZZZZ</name>